<organism evidence="2 3">
    <name type="scientific">Oldenlandia corymbosa var. corymbosa</name>
    <dbReference type="NCBI Taxonomy" id="529605"/>
    <lineage>
        <taxon>Eukaryota</taxon>
        <taxon>Viridiplantae</taxon>
        <taxon>Streptophyta</taxon>
        <taxon>Embryophyta</taxon>
        <taxon>Tracheophyta</taxon>
        <taxon>Spermatophyta</taxon>
        <taxon>Magnoliopsida</taxon>
        <taxon>eudicotyledons</taxon>
        <taxon>Gunneridae</taxon>
        <taxon>Pentapetalae</taxon>
        <taxon>asterids</taxon>
        <taxon>lamiids</taxon>
        <taxon>Gentianales</taxon>
        <taxon>Rubiaceae</taxon>
        <taxon>Rubioideae</taxon>
        <taxon>Spermacoceae</taxon>
        <taxon>Hedyotis-Oldenlandia complex</taxon>
        <taxon>Oldenlandia</taxon>
    </lineage>
</organism>
<name>A0AAV1ECZ0_OLDCO</name>
<feature type="compositionally biased region" description="Basic and acidic residues" evidence="1">
    <location>
        <begin position="62"/>
        <end position="80"/>
    </location>
</feature>
<evidence type="ECO:0000256" key="1">
    <source>
        <dbReference type="SAM" id="MobiDB-lite"/>
    </source>
</evidence>
<evidence type="ECO:0000313" key="2">
    <source>
        <dbReference type="EMBL" id="CAI9117437.1"/>
    </source>
</evidence>
<dbReference type="Proteomes" id="UP001161247">
    <property type="component" value="Chromosome 9"/>
</dbReference>
<reference evidence="2" key="1">
    <citation type="submission" date="2023-03" db="EMBL/GenBank/DDBJ databases">
        <authorList>
            <person name="Julca I."/>
        </authorList>
    </citation>
    <scope>NUCLEOTIDE SEQUENCE</scope>
</reference>
<evidence type="ECO:0000313" key="3">
    <source>
        <dbReference type="Proteomes" id="UP001161247"/>
    </source>
</evidence>
<accession>A0AAV1ECZ0</accession>
<dbReference type="EMBL" id="OX459126">
    <property type="protein sequence ID" value="CAI9117437.1"/>
    <property type="molecule type" value="Genomic_DNA"/>
</dbReference>
<gene>
    <name evidence="2" type="ORF">OLC1_LOCUS23496</name>
</gene>
<feature type="compositionally biased region" description="Basic and acidic residues" evidence="1">
    <location>
        <begin position="42"/>
        <end position="55"/>
    </location>
</feature>
<keyword evidence="3" id="KW-1185">Reference proteome</keyword>
<proteinExistence type="predicted"/>
<dbReference type="AlphaFoldDB" id="A0AAV1ECZ0"/>
<sequence length="140" mass="15982">MVRVEEDAGSTASSAHQYSLGDDTPLAEFQRRQEKRKIGKSHGGELGKEPTKERLVLGTSHPDPEKQNKTNLPPEKEDIPIPRNTPAATKRLEDQKLARIEAELKKLGDDSDQQQRMWRYVLQETRRRCLLGQPDPTEQE</sequence>
<protein>
    <submittedName>
        <fullName evidence="2">OLC1v1018833C1</fullName>
    </submittedName>
</protein>
<feature type="region of interest" description="Disordered" evidence="1">
    <location>
        <begin position="1"/>
        <end position="92"/>
    </location>
</feature>